<keyword evidence="1" id="KW-0812">Transmembrane</keyword>
<feature type="transmembrane region" description="Helical" evidence="1">
    <location>
        <begin position="16"/>
        <end position="36"/>
    </location>
</feature>
<keyword evidence="1" id="KW-1133">Transmembrane helix</keyword>
<organism evidence="2 3">
    <name type="scientific">Ruminococcus albus (strain ATCC 27210 / DSM 20455 / JCM 14654 / NCDO 2250 / 7)</name>
    <dbReference type="NCBI Taxonomy" id="697329"/>
    <lineage>
        <taxon>Bacteria</taxon>
        <taxon>Bacillati</taxon>
        <taxon>Bacillota</taxon>
        <taxon>Clostridia</taxon>
        <taxon>Eubacteriales</taxon>
        <taxon>Oscillospiraceae</taxon>
        <taxon>Ruminococcus</taxon>
    </lineage>
</organism>
<dbReference type="OrthoDB" id="1829874at2"/>
<dbReference type="HOGENOM" id="CLU_1676556_0_0_9"/>
<dbReference type="KEGG" id="ral:Rumal_3196"/>
<protein>
    <recommendedName>
        <fullName evidence="4">PH domain-containing protein</fullName>
    </recommendedName>
</protein>
<evidence type="ECO:0008006" key="4">
    <source>
        <dbReference type="Google" id="ProtNLM"/>
    </source>
</evidence>
<dbReference type="RefSeq" id="WP_013499765.1">
    <property type="nucleotide sequence ID" value="NC_014833.1"/>
</dbReference>
<dbReference type="STRING" id="697329.Rumal_3196"/>
<evidence type="ECO:0000313" key="2">
    <source>
        <dbReference type="EMBL" id="ADU23659.1"/>
    </source>
</evidence>
<accession>E6UFY5</accession>
<feature type="transmembrane region" description="Helical" evidence="1">
    <location>
        <begin position="42"/>
        <end position="61"/>
    </location>
</feature>
<dbReference type="EMBL" id="CP002403">
    <property type="protein sequence ID" value="ADU23659.1"/>
    <property type="molecule type" value="Genomic_DNA"/>
</dbReference>
<reference evidence="2 3" key="1">
    <citation type="journal article" date="2011" name="J. Bacteriol.">
        <title>Complete genome of the cellulolytic ruminal bacterium Ruminococcus albus 7.</title>
        <authorList>
            <person name="Suen G."/>
            <person name="Stevenson D.M."/>
            <person name="Bruce D.C."/>
            <person name="Chertkov O."/>
            <person name="Copeland A."/>
            <person name="Cheng J.F."/>
            <person name="Detter C."/>
            <person name="Detter J.C."/>
            <person name="Goodwin L.A."/>
            <person name="Han C.S."/>
            <person name="Hauser L.J."/>
            <person name="Ivanova N.N."/>
            <person name="Kyrpides N.C."/>
            <person name="Land M.L."/>
            <person name="Lapidus A."/>
            <person name="Lucas S."/>
            <person name="Ovchinnikova G."/>
            <person name="Pitluck S."/>
            <person name="Tapia R."/>
            <person name="Woyke T."/>
            <person name="Boyum J."/>
            <person name="Mead D."/>
            <person name="Weimer P.J."/>
        </authorList>
    </citation>
    <scope>NUCLEOTIDE SEQUENCE [LARGE SCALE GENOMIC DNA]</scope>
    <source>
        <strain evidence="3">ATCC 27210 / DSM 20455 / JCM 14654 / NCDO 2250 / 7</strain>
    </source>
</reference>
<dbReference type="AlphaFoldDB" id="E6UFY5"/>
<proteinExistence type="predicted"/>
<dbReference type="Proteomes" id="UP000006919">
    <property type="component" value="Chromosome"/>
</dbReference>
<sequence length="171" mass="19811">MKEDYNYVFASKEDGPVMGCLVTMVIFGVPLMIVALTDDTMIGTLFFILVFAIVLVILYTCKASFSADEHTVTFRYLLKKTVIAYENIKSIEVKAEYREDRGKWINRYYAEVITFHCADGKDYTFAGKLDTDFEEILKDPSYLQKLTENSKFTRLKHYIEDRTPIFNAETI</sequence>
<name>E6UFY5_RUMA7</name>
<gene>
    <name evidence="2" type="ordered locus">Rumal_3196</name>
</gene>
<evidence type="ECO:0000313" key="3">
    <source>
        <dbReference type="Proteomes" id="UP000006919"/>
    </source>
</evidence>
<keyword evidence="1" id="KW-0472">Membrane</keyword>
<evidence type="ECO:0000256" key="1">
    <source>
        <dbReference type="SAM" id="Phobius"/>
    </source>
</evidence>